<sequence>MAQNRRKSKPAPPRPRRQYRLFDWLNRYLPLDRVFGENEPGKHELVPVKYFYYFGWLILLLVIYERIGYQSEQYVRKSLELKKEVEDMRAEYTSIKAEYMKRGKQSEVIGKVKGTGLEENLVPPKKIVAKVPAR</sequence>
<keyword evidence="1" id="KW-0175">Coiled coil</keyword>
<proteinExistence type="predicted"/>
<keyword evidence="2" id="KW-0812">Transmembrane</keyword>
<feature type="coiled-coil region" evidence="1">
    <location>
        <begin position="71"/>
        <end position="98"/>
    </location>
</feature>
<keyword evidence="2" id="KW-0472">Membrane</keyword>
<dbReference type="InterPro" id="IPR045755">
    <property type="entry name" value="FtsL-like"/>
</dbReference>
<dbReference type="Proteomes" id="UP000557307">
    <property type="component" value="Unassembled WGS sequence"/>
</dbReference>
<keyword evidence="2" id="KW-1133">Transmembrane helix</keyword>
<evidence type="ECO:0000256" key="2">
    <source>
        <dbReference type="SAM" id="Phobius"/>
    </source>
</evidence>
<dbReference type="EMBL" id="JACHGF010000020">
    <property type="protein sequence ID" value="MBB5287535.1"/>
    <property type="molecule type" value="Genomic_DNA"/>
</dbReference>
<dbReference type="RefSeq" id="WP_184179895.1">
    <property type="nucleotide sequence ID" value="NZ_JACHGF010000020.1"/>
</dbReference>
<name>A0A840TX71_9BACT</name>
<dbReference type="AlphaFoldDB" id="A0A840TX71"/>
<evidence type="ECO:0000313" key="4">
    <source>
        <dbReference type="Proteomes" id="UP000557307"/>
    </source>
</evidence>
<dbReference type="Pfam" id="PF19579">
    <property type="entry name" value="FtsL_2"/>
    <property type="match status" value="1"/>
</dbReference>
<keyword evidence="4" id="KW-1185">Reference proteome</keyword>
<accession>A0A840TX71</accession>
<protein>
    <submittedName>
        <fullName evidence="3">Uncharacterized protein</fullName>
    </submittedName>
</protein>
<gene>
    <name evidence="3" type="ORF">HNQ92_005699</name>
</gene>
<reference evidence="3 4" key="1">
    <citation type="submission" date="2020-08" db="EMBL/GenBank/DDBJ databases">
        <title>Genomic Encyclopedia of Type Strains, Phase IV (KMG-IV): sequencing the most valuable type-strain genomes for metagenomic binning, comparative biology and taxonomic classification.</title>
        <authorList>
            <person name="Goeker M."/>
        </authorList>
    </citation>
    <scope>NUCLEOTIDE SEQUENCE [LARGE SCALE GENOMIC DNA]</scope>
    <source>
        <strain evidence="3 4">DSM 105074</strain>
    </source>
</reference>
<comment type="caution">
    <text evidence="3">The sequence shown here is derived from an EMBL/GenBank/DDBJ whole genome shotgun (WGS) entry which is preliminary data.</text>
</comment>
<evidence type="ECO:0000256" key="1">
    <source>
        <dbReference type="SAM" id="Coils"/>
    </source>
</evidence>
<organism evidence="3 4">
    <name type="scientific">Rhabdobacter roseus</name>
    <dbReference type="NCBI Taxonomy" id="1655419"/>
    <lineage>
        <taxon>Bacteria</taxon>
        <taxon>Pseudomonadati</taxon>
        <taxon>Bacteroidota</taxon>
        <taxon>Cytophagia</taxon>
        <taxon>Cytophagales</taxon>
        <taxon>Cytophagaceae</taxon>
        <taxon>Rhabdobacter</taxon>
    </lineage>
</organism>
<feature type="transmembrane region" description="Helical" evidence="2">
    <location>
        <begin position="50"/>
        <end position="67"/>
    </location>
</feature>
<evidence type="ECO:0000313" key="3">
    <source>
        <dbReference type="EMBL" id="MBB5287535.1"/>
    </source>
</evidence>